<dbReference type="PATRIC" id="fig|1179773.3.peg.1991"/>
<evidence type="ECO:0000313" key="3">
    <source>
        <dbReference type="Proteomes" id="UP000006281"/>
    </source>
</evidence>
<name>K0JTN9_SACES</name>
<keyword evidence="1" id="KW-0812">Transmembrane</keyword>
<reference evidence="2 3" key="1">
    <citation type="journal article" date="2012" name="BMC Genomics">
        <title>Complete genome sequence of Saccharothrix espanaensis DSM 44229T and comparison to the other completely sequenced Pseudonocardiaceae.</title>
        <authorList>
            <person name="Strobel T."/>
            <person name="Al-Dilaimi A."/>
            <person name="Blom J."/>
            <person name="Gessner A."/>
            <person name="Kalinowski J."/>
            <person name="Luzhetska M."/>
            <person name="Puhler A."/>
            <person name="Szczepanowski R."/>
            <person name="Bechthold A."/>
            <person name="Ruckert C."/>
        </authorList>
    </citation>
    <scope>NUCLEOTIDE SEQUENCE [LARGE SCALE GENOMIC DNA]</scope>
    <source>
        <strain evidence="3">ATCC 51144 / DSM 44229 / JCM 9112 / NBRC 15066 / NRRL 15764</strain>
    </source>
</reference>
<dbReference type="AlphaFoldDB" id="K0JTN9"/>
<protein>
    <submittedName>
        <fullName evidence="2">Uncharacterized protein</fullName>
    </submittedName>
</protein>
<feature type="transmembrane region" description="Helical" evidence="1">
    <location>
        <begin position="12"/>
        <end position="31"/>
    </location>
</feature>
<dbReference type="EMBL" id="HE804045">
    <property type="protein sequence ID" value="CCH29301.1"/>
    <property type="molecule type" value="Genomic_DNA"/>
</dbReference>
<evidence type="ECO:0000313" key="2">
    <source>
        <dbReference type="EMBL" id="CCH29301.1"/>
    </source>
</evidence>
<dbReference type="KEGG" id="sesp:BN6_19810"/>
<dbReference type="OrthoDB" id="9845627at2"/>
<sequence>MDYNRRGFQPAVKVLAMSGVAVAVFAGGVLFGRTTAGDAVSDARAARDVECERGDEALAATAAAQLAALVSRRVEGGQAVREAARRLGTGPEVAEEFAGWAEQENPVYRHALFGAAAVKVEARDGDRARVSVDGYWLRSADTAVGAGEVVSAMWTYWVVWRDGRWVPSSPPEAATLPAAAVHKASAFLRISSGYSAVPHVRC</sequence>
<dbReference type="Proteomes" id="UP000006281">
    <property type="component" value="Chromosome"/>
</dbReference>
<keyword evidence="3" id="KW-1185">Reference proteome</keyword>
<keyword evidence="1" id="KW-1133">Transmembrane helix</keyword>
<gene>
    <name evidence="2" type="ordered locus">BN6_19810</name>
</gene>
<accession>K0JTN9</accession>
<dbReference type="STRING" id="1179773.BN6_19810"/>
<dbReference type="BioCyc" id="SESP1179773:BN6_RS09730-MONOMER"/>
<proteinExistence type="predicted"/>
<evidence type="ECO:0000256" key="1">
    <source>
        <dbReference type="SAM" id="Phobius"/>
    </source>
</evidence>
<dbReference type="RefSeq" id="WP_015099414.1">
    <property type="nucleotide sequence ID" value="NC_019673.1"/>
</dbReference>
<keyword evidence="1" id="KW-0472">Membrane</keyword>
<dbReference type="HOGENOM" id="CLU_1353810_0_0_11"/>
<organism evidence="2 3">
    <name type="scientific">Saccharothrix espanaensis (strain ATCC 51144 / DSM 44229 / JCM 9112 / NBRC 15066 / NRRL 15764)</name>
    <dbReference type="NCBI Taxonomy" id="1179773"/>
    <lineage>
        <taxon>Bacteria</taxon>
        <taxon>Bacillati</taxon>
        <taxon>Actinomycetota</taxon>
        <taxon>Actinomycetes</taxon>
        <taxon>Pseudonocardiales</taxon>
        <taxon>Pseudonocardiaceae</taxon>
        <taxon>Saccharothrix</taxon>
    </lineage>
</organism>